<protein>
    <submittedName>
        <fullName evidence="1">Uncharacterized protein</fullName>
    </submittedName>
</protein>
<dbReference type="EMBL" id="AJIL01000025">
    <property type="protein sequence ID" value="KNF02175.1"/>
    <property type="molecule type" value="Genomic_DNA"/>
</dbReference>
<dbReference type="Proteomes" id="UP000054564">
    <property type="component" value="Unassembled WGS sequence"/>
</dbReference>
<dbReference type="PANTHER" id="PTHR35204">
    <property type="entry name" value="YALI0A21131P"/>
    <property type="match status" value="1"/>
</dbReference>
<name>A0A0L0VT40_9BASI</name>
<dbReference type="PANTHER" id="PTHR35204:SF1">
    <property type="entry name" value="ENTEROTOXIN"/>
    <property type="match status" value="1"/>
</dbReference>
<reference evidence="2" key="1">
    <citation type="submission" date="2014-03" db="EMBL/GenBank/DDBJ databases">
        <title>The Genome Sequence of Puccinia striiformis f. sp. tritici PST-78.</title>
        <authorList>
            <consortium name="The Broad Institute Genome Sequencing Platform"/>
            <person name="Cuomo C."/>
            <person name="Hulbert S."/>
            <person name="Chen X."/>
            <person name="Walker B."/>
            <person name="Young S.K."/>
            <person name="Zeng Q."/>
            <person name="Gargeya S."/>
            <person name="Fitzgerald M."/>
            <person name="Haas B."/>
            <person name="Abouelleil A."/>
            <person name="Alvarado L."/>
            <person name="Arachchi H.M."/>
            <person name="Berlin A.M."/>
            <person name="Chapman S.B."/>
            <person name="Goldberg J."/>
            <person name="Griggs A."/>
            <person name="Gujja S."/>
            <person name="Hansen M."/>
            <person name="Howarth C."/>
            <person name="Imamovic A."/>
            <person name="Larimer J."/>
            <person name="McCowan C."/>
            <person name="Montmayeur A."/>
            <person name="Murphy C."/>
            <person name="Neiman D."/>
            <person name="Pearson M."/>
            <person name="Priest M."/>
            <person name="Roberts A."/>
            <person name="Saif S."/>
            <person name="Shea T."/>
            <person name="Sisk P."/>
            <person name="Sykes S."/>
            <person name="Wortman J."/>
            <person name="Nusbaum C."/>
            <person name="Birren B."/>
        </authorList>
    </citation>
    <scope>NUCLEOTIDE SEQUENCE [LARGE SCALE GENOMIC DNA]</scope>
    <source>
        <strain evidence="2">race PST-78</strain>
    </source>
</reference>
<sequence length="369" mass="42008">MPSVVGTLLSALCKYNPYANLFKSARHVLAANNAKTFKLQGVPLAGADPKRYNEPTVDEVAVLVQGNGDIVNERQILLHRLDGRLTFISDIVRLRDAKTIRVSLDPSGFVSFYDRIESLVQKRQADGTDDRPRYTHKLFGISPSDATKVKERLFKVLARKNAEGWRTDSARLDWRALVWTIVQTYSNSLVQLNYLLKRDDLTAMDRAAEVRDFTYGMLIPYVDFSSWNVSDPAWIEHSIKRCARGFTFSTYRSSDLTESIEVIIGAIEGTLDRLCSTIFGIFSQTMKLSIPIDSSITHDSRLEREAKSRTSGWRRQIDELMEWLGWSTWGQCDPPCKPNQCDYSGVMPTFVMAYLLDQRDPQDWRVSGL</sequence>
<organism evidence="1 2">
    <name type="scientific">Puccinia striiformis f. sp. tritici PST-78</name>
    <dbReference type="NCBI Taxonomy" id="1165861"/>
    <lineage>
        <taxon>Eukaryota</taxon>
        <taxon>Fungi</taxon>
        <taxon>Dikarya</taxon>
        <taxon>Basidiomycota</taxon>
        <taxon>Pucciniomycotina</taxon>
        <taxon>Pucciniomycetes</taxon>
        <taxon>Pucciniales</taxon>
        <taxon>Pucciniaceae</taxon>
        <taxon>Puccinia</taxon>
    </lineage>
</organism>
<accession>A0A0L0VT40</accession>
<dbReference type="STRING" id="1165861.A0A0L0VT40"/>
<gene>
    <name evidence="1" type="ORF">PSTG_04672</name>
</gene>
<dbReference type="InterPro" id="IPR038921">
    <property type="entry name" value="YOR389W-like"/>
</dbReference>
<evidence type="ECO:0000313" key="2">
    <source>
        <dbReference type="Proteomes" id="UP000054564"/>
    </source>
</evidence>
<dbReference type="AlphaFoldDB" id="A0A0L0VT40"/>
<keyword evidence="2" id="KW-1185">Reference proteome</keyword>
<evidence type="ECO:0000313" key="1">
    <source>
        <dbReference type="EMBL" id="KNF02175.1"/>
    </source>
</evidence>
<dbReference type="OrthoDB" id="10261782at2759"/>
<proteinExistence type="predicted"/>
<comment type="caution">
    <text evidence="1">The sequence shown here is derived from an EMBL/GenBank/DDBJ whole genome shotgun (WGS) entry which is preliminary data.</text>
</comment>